<dbReference type="RefSeq" id="XP_043177416.1">
    <property type="nucleotide sequence ID" value="XM_043324997.1"/>
</dbReference>
<evidence type="ECO:0000259" key="7">
    <source>
        <dbReference type="PROSITE" id="PS51745"/>
    </source>
</evidence>
<feature type="domain" description="PB1" evidence="7">
    <location>
        <begin position="19"/>
        <end position="117"/>
    </location>
</feature>
<evidence type="ECO:0000256" key="5">
    <source>
        <dbReference type="SAM" id="MobiDB-lite"/>
    </source>
</evidence>
<feature type="compositionally biased region" description="Low complexity" evidence="5">
    <location>
        <begin position="313"/>
        <end position="363"/>
    </location>
</feature>
<dbReference type="SMART" id="SM00291">
    <property type="entry name" value="ZnF_ZZ"/>
    <property type="match status" value="4"/>
</dbReference>
<keyword evidence="2 4" id="KW-0863">Zinc-finger</keyword>
<dbReference type="KEGG" id="rsx:RhiXN_05181"/>
<keyword evidence="1" id="KW-0479">Metal-binding</keyword>
<dbReference type="GO" id="GO:0005080">
    <property type="term" value="F:protein kinase C binding"/>
    <property type="evidence" value="ECO:0007669"/>
    <property type="project" value="TreeGrafter"/>
</dbReference>
<organism evidence="8 9">
    <name type="scientific">Rhizoctonia solani</name>
    <dbReference type="NCBI Taxonomy" id="456999"/>
    <lineage>
        <taxon>Eukaryota</taxon>
        <taxon>Fungi</taxon>
        <taxon>Dikarya</taxon>
        <taxon>Basidiomycota</taxon>
        <taxon>Agaricomycotina</taxon>
        <taxon>Agaricomycetes</taxon>
        <taxon>Cantharellales</taxon>
        <taxon>Ceratobasidiaceae</taxon>
        <taxon>Rhizoctonia</taxon>
    </lineage>
</organism>
<feature type="compositionally biased region" description="Polar residues" evidence="5">
    <location>
        <begin position="487"/>
        <end position="509"/>
    </location>
</feature>
<dbReference type="GO" id="GO:0008270">
    <property type="term" value="F:zinc ion binding"/>
    <property type="evidence" value="ECO:0007669"/>
    <property type="project" value="UniProtKB-KW"/>
</dbReference>
<feature type="region of interest" description="Disordered" evidence="5">
    <location>
        <begin position="313"/>
        <end position="383"/>
    </location>
</feature>
<accession>A0A8H8NNW7</accession>
<evidence type="ECO:0000313" key="9">
    <source>
        <dbReference type="Proteomes" id="UP000650533"/>
    </source>
</evidence>
<evidence type="ECO:0000256" key="3">
    <source>
        <dbReference type="ARBA" id="ARBA00022833"/>
    </source>
</evidence>
<dbReference type="PROSITE" id="PS01357">
    <property type="entry name" value="ZF_ZZ_1"/>
    <property type="match status" value="1"/>
</dbReference>
<dbReference type="Gene3D" id="3.10.20.90">
    <property type="entry name" value="Phosphatidylinositol 3-kinase Catalytic Subunit, Chain A, domain 1"/>
    <property type="match status" value="1"/>
</dbReference>
<dbReference type="InterPro" id="IPR053793">
    <property type="entry name" value="PB1-like"/>
</dbReference>
<keyword evidence="3" id="KW-0862">Zinc</keyword>
<dbReference type="Pfam" id="PF00564">
    <property type="entry name" value="PB1"/>
    <property type="match status" value="1"/>
</dbReference>
<dbReference type="GO" id="GO:0044753">
    <property type="term" value="C:amphisome"/>
    <property type="evidence" value="ECO:0007669"/>
    <property type="project" value="TreeGrafter"/>
</dbReference>
<feature type="region of interest" description="Disordered" evidence="5">
    <location>
        <begin position="250"/>
        <end position="272"/>
    </location>
</feature>
<dbReference type="PANTHER" id="PTHR15090:SF0">
    <property type="entry name" value="SEQUESTOSOME-1"/>
    <property type="match status" value="1"/>
</dbReference>
<evidence type="ECO:0000256" key="1">
    <source>
        <dbReference type="ARBA" id="ARBA00022723"/>
    </source>
</evidence>
<dbReference type="GO" id="GO:0070530">
    <property type="term" value="F:K63-linked polyubiquitin modification-dependent protein binding"/>
    <property type="evidence" value="ECO:0007669"/>
    <property type="project" value="TreeGrafter"/>
</dbReference>
<dbReference type="EMBL" id="CP059659">
    <property type="protein sequence ID" value="QRW17179.1"/>
    <property type="molecule type" value="Genomic_DNA"/>
</dbReference>
<evidence type="ECO:0000256" key="4">
    <source>
        <dbReference type="PROSITE-ProRule" id="PRU00228"/>
    </source>
</evidence>
<feature type="region of interest" description="Disordered" evidence="5">
    <location>
        <begin position="487"/>
        <end position="531"/>
    </location>
</feature>
<dbReference type="InterPro" id="IPR043145">
    <property type="entry name" value="Znf_ZZ_sf"/>
</dbReference>
<dbReference type="GO" id="GO:0000423">
    <property type="term" value="P:mitophagy"/>
    <property type="evidence" value="ECO:0007669"/>
    <property type="project" value="TreeGrafter"/>
</dbReference>
<reference evidence="8" key="1">
    <citation type="submission" date="2020-05" db="EMBL/GenBank/DDBJ databases">
        <title>Evolutionary and genomic comparisons of hybrid uninucleate and nonhybrid Rhizoctonia fungi.</title>
        <authorList>
            <person name="Li C."/>
            <person name="Chen X."/>
        </authorList>
    </citation>
    <scope>NUCLEOTIDE SEQUENCE</scope>
    <source>
        <strain evidence="8">AG-1 IA</strain>
    </source>
</reference>
<dbReference type="Pfam" id="PF00569">
    <property type="entry name" value="ZZ"/>
    <property type="match status" value="3"/>
</dbReference>
<feature type="domain" description="ZZ-type" evidence="6">
    <location>
        <begin position="713"/>
        <end position="770"/>
    </location>
</feature>
<dbReference type="GO" id="GO:0007032">
    <property type="term" value="P:endosome organization"/>
    <property type="evidence" value="ECO:0007669"/>
    <property type="project" value="TreeGrafter"/>
</dbReference>
<dbReference type="PROSITE" id="PS50135">
    <property type="entry name" value="ZF_ZZ_2"/>
    <property type="match status" value="2"/>
</dbReference>
<evidence type="ECO:0000259" key="6">
    <source>
        <dbReference type="PROSITE" id="PS50135"/>
    </source>
</evidence>
<dbReference type="GeneID" id="67027460"/>
<feature type="compositionally biased region" description="Low complexity" evidence="5">
    <location>
        <begin position="517"/>
        <end position="531"/>
    </location>
</feature>
<dbReference type="GO" id="GO:0035973">
    <property type="term" value="P:aggrephagy"/>
    <property type="evidence" value="ECO:0007669"/>
    <property type="project" value="TreeGrafter"/>
</dbReference>
<dbReference type="AlphaFoldDB" id="A0A8H8NNW7"/>
<dbReference type="SUPFAM" id="SSF57850">
    <property type="entry name" value="RING/U-box"/>
    <property type="match status" value="4"/>
</dbReference>
<name>A0A8H8NNW7_9AGAM</name>
<dbReference type="Gene3D" id="3.30.60.90">
    <property type="match status" value="3"/>
</dbReference>
<dbReference type="PANTHER" id="PTHR15090">
    <property type="entry name" value="SEQUESTOSOME 1-RELATED"/>
    <property type="match status" value="1"/>
</dbReference>
<dbReference type="PROSITE" id="PS51745">
    <property type="entry name" value="PB1"/>
    <property type="match status" value="1"/>
</dbReference>
<dbReference type="InterPro" id="IPR052260">
    <property type="entry name" value="Autophagy_Rcpt_SigReg"/>
</dbReference>
<feature type="region of interest" description="Disordered" evidence="5">
    <location>
        <begin position="423"/>
        <end position="449"/>
    </location>
</feature>
<dbReference type="GO" id="GO:0016235">
    <property type="term" value="C:aggresome"/>
    <property type="evidence" value="ECO:0007669"/>
    <property type="project" value="TreeGrafter"/>
</dbReference>
<gene>
    <name evidence="8" type="ORF">RhiXN_05181</name>
</gene>
<dbReference type="InterPro" id="IPR000270">
    <property type="entry name" value="PB1_dom"/>
</dbReference>
<dbReference type="SUPFAM" id="SSF54277">
    <property type="entry name" value="CAD &amp; PB1 domains"/>
    <property type="match status" value="1"/>
</dbReference>
<proteinExistence type="predicted"/>
<feature type="domain" description="ZZ-type" evidence="6">
    <location>
        <begin position="822"/>
        <end position="879"/>
    </location>
</feature>
<dbReference type="Proteomes" id="UP000650533">
    <property type="component" value="Chromosome 2"/>
</dbReference>
<evidence type="ECO:0000256" key="2">
    <source>
        <dbReference type="ARBA" id="ARBA00022771"/>
    </source>
</evidence>
<protein>
    <submittedName>
        <fullName evidence="8">Zinc finger, ZZ type protein</fullName>
    </submittedName>
</protein>
<evidence type="ECO:0000313" key="8">
    <source>
        <dbReference type="EMBL" id="QRW17179.1"/>
    </source>
</evidence>
<dbReference type="CDD" id="cd02340">
    <property type="entry name" value="ZZ_NBR1_like"/>
    <property type="match status" value="2"/>
</dbReference>
<dbReference type="SMART" id="SM00666">
    <property type="entry name" value="PB1"/>
    <property type="match status" value="1"/>
</dbReference>
<dbReference type="InterPro" id="IPR000433">
    <property type="entry name" value="Znf_ZZ"/>
</dbReference>
<sequence length="1177" mass="128374">MAPAYSDYGSVSSMRGDIPLVVKCTFDRSMRRITFQSAQTCTYELLRVRIEECFSLAASSFTISYTDDDAEVTDINSDSDLTEAVSYFQAGEEIGSSAGSVYSYRSSGPKKITLRVTVTVDYDGPSLSDTASLASMEEYAGARARAQAELHGNTNGFGLSPEEDAITLNSHSAPATAAVVAPHGVPDDFSLSGTDDDGGVLETVDVFQRLRLDTSSASLPSERGVQWLREQNAYTMRTVLGVEPEPSVSEITDAELGPPHSAVDSRGGDLSLEMDERGNYYYTYTSESASVTGPEPQPLQPKAPQHNLDWLASQQQPQLSHSQSQSENQSQYKTQSTKSSSSSSQSSQPYSQESRASSSNTNVTPPPLPPRRVNPEDYPGIPPEVLQFISAEPPGLETPDRVTDCSACGVLLDSFRYVCSTCGEKPSRPVHPESPNTVVDGGSKGKERAADPFADEYAGGHTYPPGGSSRSATYGWTYSDDYGRFNPNITRARNSQSPHNRTSPHARSTSSPHLHHPSSPAASSPGSSSGSGLEHGYELCMGCIETAGVIHAAESASLSSLSSGSSTTLLGKKRRSGRRHAYMEKVWNSGAWTDVARIRMARIASTPLHAHTHTQAPYTSTYLVSDRVCDVPSLLEQDKAISCSHCKKTVDVKPYKCVSCQNFALCFECYTQVHDIHPIHAFLVVPVTKPNEHQPYNPVARFSIDSQDQTMQHQGVLCSHCLQIIIGARFHCAVCPSVDICANCESAGLAPPEGEHDSSHIMIKIPYPLDKREVNDASRRALDLWDSRDGPALGVQRPRANSVGSNQARTVLGTANKDVAIDHHILCKGCGVSIRGVRYQCATCPSLPTSYNLCFQCEQKSHLIHDPYHVFLKLPRPVDRPIESPHPVIPVVYSEPAGGHYRGPEPRAYLQGLRHSNALCDLCTSPIVGEWFRCIMCGKDYCDECESIGGHDPAHIFVVFKAKVDTQLIGAITDLTATPLIEEVRSTGTKVDDLWAAITVFFETDHLEQDWNQHRHLCRSAHSSGSEQGDENSSATAQYTRQSIIGILFPVDEDRPRLIQLDCRARIDNSTGGPLAWQPVVTNIVNDDHPSQVVLEQGIAGDNLRFPIQLWSRGAFLTDGSALNQSIYRLTKGQATYPWKGPFIALKFSGTRRQGYVDMSLNDLPALVSHFLQVKVA</sequence>